<sequence length="46" mass="5651">MSSKMDLQFQMQILLMSHMWDRNSTLKQLHMHFIILMQHKWDSSSE</sequence>
<gene>
    <name evidence="1" type="ORF">LITE_LOCUS40027</name>
</gene>
<proteinExistence type="predicted"/>
<evidence type="ECO:0000313" key="1">
    <source>
        <dbReference type="EMBL" id="CAI0474403.1"/>
    </source>
</evidence>
<comment type="caution">
    <text evidence="1">The sequence shown here is derived from an EMBL/GenBank/DDBJ whole genome shotgun (WGS) entry which is preliminary data.</text>
</comment>
<keyword evidence="2" id="KW-1185">Reference proteome</keyword>
<accession>A0AAV0PT89</accession>
<dbReference type="AlphaFoldDB" id="A0AAV0PT89"/>
<protein>
    <submittedName>
        <fullName evidence="1">Uncharacterized protein</fullName>
    </submittedName>
</protein>
<name>A0AAV0PT89_9ROSI</name>
<dbReference type="EMBL" id="CAMGYJ010000009">
    <property type="protein sequence ID" value="CAI0474403.1"/>
    <property type="molecule type" value="Genomic_DNA"/>
</dbReference>
<evidence type="ECO:0000313" key="2">
    <source>
        <dbReference type="Proteomes" id="UP001154282"/>
    </source>
</evidence>
<organism evidence="1 2">
    <name type="scientific">Linum tenue</name>
    <dbReference type="NCBI Taxonomy" id="586396"/>
    <lineage>
        <taxon>Eukaryota</taxon>
        <taxon>Viridiplantae</taxon>
        <taxon>Streptophyta</taxon>
        <taxon>Embryophyta</taxon>
        <taxon>Tracheophyta</taxon>
        <taxon>Spermatophyta</taxon>
        <taxon>Magnoliopsida</taxon>
        <taxon>eudicotyledons</taxon>
        <taxon>Gunneridae</taxon>
        <taxon>Pentapetalae</taxon>
        <taxon>rosids</taxon>
        <taxon>fabids</taxon>
        <taxon>Malpighiales</taxon>
        <taxon>Linaceae</taxon>
        <taxon>Linum</taxon>
    </lineage>
</organism>
<reference evidence="1" key="1">
    <citation type="submission" date="2022-08" db="EMBL/GenBank/DDBJ databases">
        <authorList>
            <person name="Gutierrez-Valencia J."/>
        </authorList>
    </citation>
    <scope>NUCLEOTIDE SEQUENCE</scope>
</reference>
<dbReference type="Proteomes" id="UP001154282">
    <property type="component" value="Unassembled WGS sequence"/>
</dbReference>